<evidence type="ECO:0000313" key="3">
    <source>
        <dbReference type="Proteomes" id="UP001516400"/>
    </source>
</evidence>
<sequence length="114" mass="12581">MLTILSSFLFLGIYGPLSVEKDVNGDTEGSTSTIADAQATQSITPITLGPGSYRKRKINDDLSTEVLTTARDHFKTPREQLDHYDLTGKTVAVRLRGLEKRLALNAEKINDVLF</sequence>
<organism evidence="2 3">
    <name type="scientific">Cryptolaemus montrouzieri</name>
    <dbReference type="NCBI Taxonomy" id="559131"/>
    <lineage>
        <taxon>Eukaryota</taxon>
        <taxon>Metazoa</taxon>
        <taxon>Ecdysozoa</taxon>
        <taxon>Arthropoda</taxon>
        <taxon>Hexapoda</taxon>
        <taxon>Insecta</taxon>
        <taxon>Pterygota</taxon>
        <taxon>Neoptera</taxon>
        <taxon>Endopterygota</taxon>
        <taxon>Coleoptera</taxon>
        <taxon>Polyphaga</taxon>
        <taxon>Cucujiformia</taxon>
        <taxon>Coccinelloidea</taxon>
        <taxon>Coccinellidae</taxon>
        <taxon>Scymninae</taxon>
        <taxon>Scymnini</taxon>
        <taxon>Cryptolaemus</taxon>
    </lineage>
</organism>
<keyword evidence="1" id="KW-0732">Signal</keyword>
<feature type="signal peptide" evidence="1">
    <location>
        <begin position="1"/>
        <end position="19"/>
    </location>
</feature>
<gene>
    <name evidence="2" type="ORF">HHI36_020157</name>
</gene>
<dbReference type="EMBL" id="JABFTP020000083">
    <property type="protein sequence ID" value="KAL3275393.1"/>
    <property type="molecule type" value="Genomic_DNA"/>
</dbReference>
<name>A0ABD2N9R1_9CUCU</name>
<accession>A0ABD2N9R1</accession>
<dbReference type="Proteomes" id="UP001516400">
    <property type="component" value="Unassembled WGS sequence"/>
</dbReference>
<feature type="chain" id="PRO_5044821159" evidence="1">
    <location>
        <begin position="20"/>
        <end position="114"/>
    </location>
</feature>
<reference evidence="2 3" key="1">
    <citation type="journal article" date="2021" name="BMC Biol.">
        <title>Horizontally acquired antibacterial genes associated with adaptive radiation of ladybird beetles.</title>
        <authorList>
            <person name="Li H.S."/>
            <person name="Tang X.F."/>
            <person name="Huang Y.H."/>
            <person name="Xu Z.Y."/>
            <person name="Chen M.L."/>
            <person name="Du X.Y."/>
            <person name="Qiu B.Y."/>
            <person name="Chen P.T."/>
            <person name="Zhang W."/>
            <person name="Slipinski A."/>
            <person name="Escalona H.E."/>
            <person name="Waterhouse R.M."/>
            <person name="Zwick A."/>
            <person name="Pang H."/>
        </authorList>
    </citation>
    <scope>NUCLEOTIDE SEQUENCE [LARGE SCALE GENOMIC DNA]</scope>
    <source>
        <strain evidence="2">SYSU2018</strain>
    </source>
</reference>
<comment type="caution">
    <text evidence="2">The sequence shown here is derived from an EMBL/GenBank/DDBJ whole genome shotgun (WGS) entry which is preliminary data.</text>
</comment>
<evidence type="ECO:0000313" key="2">
    <source>
        <dbReference type="EMBL" id="KAL3275393.1"/>
    </source>
</evidence>
<proteinExistence type="predicted"/>
<keyword evidence="3" id="KW-1185">Reference proteome</keyword>
<protein>
    <submittedName>
        <fullName evidence="2">Uncharacterized protein</fullName>
    </submittedName>
</protein>
<evidence type="ECO:0000256" key="1">
    <source>
        <dbReference type="SAM" id="SignalP"/>
    </source>
</evidence>
<dbReference type="AlphaFoldDB" id="A0ABD2N9R1"/>